<organism evidence="2 3">
    <name type="scientific">Ambrosia artemisiifolia</name>
    <name type="common">Common ragweed</name>
    <dbReference type="NCBI Taxonomy" id="4212"/>
    <lineage>
        <taxon>Eukaryota</taxon>
        <taxon>Viridiplantae</taxon>
        <taxon>Streptophyta</taxon>
        <taxon>Embryophyta</taxon>
        <taxon>Tracheophyta</taxon>
        <taxon>Spermatophyta</taxon>
        <taxon>Magnoliopsida</taxon>
        <taxon>eudicotyledons</taxon>
        <taxon>Gunneridae</taxon>
        <taxon>Pentapetalae</taxon>
        <taxon>asterids</taxon>
        <taxon>campanulids</taxon>
        <taxon>Asterales</taxon>
        <taxon>Asteraceae</taxon>
        <taxon>Asteroideae</taxon>
        <taxon>Heliantheae alliance</taxon>
        <taxon>Heliantheae</taxon>
        <taxon>Ambrosia</taxon>
    </lineage>
</organism>
<evidence type="ECO:0000313" key="2">
    <source>
        <dbReference type="EMBL" id="KAI7746758.1"/>
    </source>
</evidence>
<feature type="chain" id="PRO_5042286284" evidence="1">
    <location>
        <begin position="21"/>
        <end position="58"/>
    </location>
</feature>
<name>A0AAD5GP21_AMBAR</name>
<evidence type="ECO:0000313" key="3">
    <source>
        <dbReference type="Proteomes" id="UP001206925"/>
    </source>
</evidence>
<keyword evidence="1" id="KW-0732">Signal</keyword>
<dbReference type="AlphaFoldDB" id="A0AAD5GP21"/>
<accession>A0AAD5GP21</accession>
<protein>
    <submittedName>
        <fullName evidence="2">Uncharacterized protein</fullName>
    </submittedName>
</protein>
<reference evidence="2" key="1">
    <citation type="submission" date="2022-06" db="EMBL/GenBank/DDBJ databases">
        <title>Uncovering the hologenomic basis of an extraordinary plant invasion.</title>
        <authorList>
            <person name="Bieker V.C."/>
            <person name="Martin M.D."/>
            <person name="Gilbert T."/>
            <person name="Hodgins K."/>
            <person name="Battlay P."/>
            <person name="Petersen B."/>
            <person name="Wilson J."/>
        </authorList>
    </citation>
    <scope>NUCLEOTIDE SEQUENCE</scope>
    <source>
        <strain evidence="2">AA19_3_7</strain>
        <tissue evidence="2">Leaf</tissue>
    </source>
</reference>
<dbReference type="EMBL" id="JAMZMK010006899">
    <property type="protein sequence ID" value="KAI7746758.1"/>
    <property type="molecule type" value="Genomic_DNA"/>
</dbReference>
<sequence length="58" mass="6358">MAKVIIMICFLLVLVSTSGAFEVPNVPPKQKNSVNPPSIPVCRDVTLQMCKGRKMAKQ</sequence>
<feature type="signal peptide" evidence="1">
    <location>
        <begin position="1"/>
        <end position="20"/>
    </location>
</feature>
<gene>
    <name evidence="2" type="ORF">M8C21_011059</name>
</gene>
<evidence type="ECO:0000256" key="1">
    <source>
        <dbReference type="SAM" id="SignalP"/>
    </source>
</evidence>
<proteinExistence type="predicted"/>
<keyword evidence="3" id="KW-1185">Reference proteome</keyword>
<dbReference type="Proteomes" id="UP001206925">
    <property type="component" value="Unassembled WGS sequence"/>
</dbReference>
<comment type="caution">
    <text evidence="2">The sequence shown here is derived from an EMBL/GenBank/DDBJ whole genome shotgun (WGS) entry which is preliminary data.</text>
</comment>